<evidence type="ECO:0000313" key="2">
    <source>
        <dbReference type="Proteomes" id="UP000004095"/>
    </source>
</evidence>
<organism evidence="1 2">
    <name type="scientific">Microscilla marina ATCC 23134</name>
    <dbReference type="NCBI Taxonomy" id="313606"/>
    <lineage>
        <taxon>Bacteria</taxon>
        <taxon>Pseudomonadati</taxon>
        <taxon>Bacteroidota</taxon>
        <taxon>Cytophagia</taxon>
        <taxon>Cytophagales</taxon>
        <taxon>Microscillaceae</taxon>
        <taxon>Microscilla</taxon>
    </lineage>
</organism>
<dbReference type="Proteomes" id="UP000004095">
    <property type="component" value="Unassembled WGS sequence"/>
</dbReference>
<dbReference type="AlphaFoldDB" id="A1ZXY3"/>
<protein>
    <recommendedName>
        <fullName evidence="3">STAS/SEC14 domain-containing protein</fullName>
    </recommendedName>
</protein>
<comment type="caution">
    <text evidence="1">The sequence shown here is derived from an EMBL/GenBank/DDBJ whole genome shotgun (WGS) entry which is preliminary data.</text>
</comment>
<name>A1ZXY3_MICM2</name>
<accession>A1ZXY3</accession>
<proteinExistence type="predicted"/>
<evidence type="ECO:0008006" key="3">
    <source>
        <dbReference type="Google" id="ProtNLM"/>
    </source>
</evidence>
<dbReference type="RefSeq" id="WP_002704195.1">
    <property type="nucleotide sequence ID" value="NZ_AAWS01000062.1"/>
</dbReference>
<gene>
    <name evidence="1" type="ORF">M23134_05522</name>
</gene>
<sequence length="139" mass="16234">MKIHNNEWSTRTINNRLSLLYVAAYPATLRLVDEDFINGSYGFLKDLRSHQPRFVLLNLRGFQFTISPEVQDWLVENIFPFMETLKIEKVAIVTSLDALSHLSVEQTIEEDLPTSKITRYFQGETNARRWLLEEETVTV</sequence>
<keyword evidence="2" id="KW-1185">Reference proteome</keyword>
<reference evidence="1 2" key="1">
    <citation type="submission" date="2007-01" db="EMBL/GenBank/DDBJ databases">
        <authorList>
            <person name="Haygood M."/>
            <person name="Podell S."/>
            <person name="Anderson C."/>
            <person name="Hopkinson B."/>
            <person name="Roe K."/>
            <person name="Barbeau K."/>
            <person name="Gaasterland T."/>
            <person name="Ferriera S."/>
            <person name="Johnson J."/>
            <person name="Kravitz S."/>
            <person name="Beeson K."/>
            <person name="Sutton G."/>
            <person name="Rogers Y.-H."/>
            <person name="Friedman R."/>
            <person name="Frazier M."/>
            <person name="Venter J.C."/>
        </authorList>
    </citation>
    <scope>NUCLEOTIDE SEQUENCE [LARGE SCALE GENOMIC DNA]</scope>
    <source>
        <strain evidence="1 2">ATCC 23134</strain>
    </source>
</reference>
<evidence type="ECO:0000313" key="1">
    <source>
        <dbReference type="EMBL" id="EAY24720.1"/>
    </source>
</evidence>
<dbReference type="EMBL" id="AAWS01000062">
    <property type="protein sequence ID" value="EAY24720.1"/>
    <property type="molecule type" value="Genomic_DNA"/>
</dbReference>
<dbReference type="OrthoDB" id="979415at2"/>